<keyword evidence="8" id="KW-1185">Reference proteome</keyword>
<dbReference type="InterPro" id="IPR013325">
    <property type="entry name" value="RNA_pol_sigma_r2"/>
</dbReference>
<evidence type="ECO:0000256" key="2">
    <source>
        <dbReference type="ARBA" id="ARBA00023015"/>
    </source>
</evidence>
<reference evidence="7 8" key="1">
    <citation type="journal article" date="2021" name="Int. J. Syst. Evol. Microbiol.">
        <title>Steroidobacter gossypii sp. nov., isolated from soil of cotton cropping field.</title>
        <authorList>
            <person name="Huang R."/>
            <person name="Yang S."/>
            <person name="Zhen C."/>
            <person name="Liu W."/>
        </authorList>
    </citation>
    <scope>NUCLEOTIDE SEQUENCE [LARGE SCALE GENOMIC DNA]</scope>
    <source>
        <strain evidence="7 8">S1-65</strain>
    </source>
</reference>
<dbReference type="InterPro" id="IPR036388">
    <property type="entry name" value="WH-like_DNA-bd_sf"/>
</dbReference>
<comment type="similarity">
    <text evidence="1">Belongs to the sigma-70 factor family. ECF subfamily.</text>
</comment>
<dbReference type="PANTHER" id="PTHR43133:SF46">
    <property type="entry name" value="RNA POLYMERASE SIGMA-70 FACTOR ECF SUBFAMILY"/>
    <property type="match status" value="1"/>
</dbReference>
<accession>A0ABS1WUE4</accession>
<dbReference type="InterPro" id="IPR013249">
    <property type="entry name" value="RNA_pol_sigma70_r4_t2"/>
</dbReference>
<evidence type="ECO:0000259" key="5">
    <source>
        <dbReference type="Pfam" id="PF04542"/>
    </source>
</evidence>
<proteinExistence type="inferred from homology"/>
<dbReference type="InterPro" id="IPR007627">
    <property type="entry name" value="RNA_pol_sigma70_r2"/>
</dbReference>
<dbReference type="NCBIfam" id="TIGR02937">
    <property type="entry name" value="sigma70-ECF"/>
    <property type="match status" value="1"/>
</dbReference>
<dbReference type="RefSeq" id="WP_203166600.1">
    <property type="nucleotide sequence ID" value="NZ_JAEVLS010000002.1"/>
</dbReference>
<dbReference type="InterPro" id="IPR013324">
    <property type="entry name" value="RNA_pol_sigma_r3/r4-like"/>
</dbReference>
<evidence type="ECO:0000313" key="8">
    <source>
        <dbReference type="Proteomes" id="UP000661077"/>
    </source>
</evidence>
<keyword evidence="3" id="KW-0731">Sigma factor</keyword>
<sequence length="221" mass="24233">MASRNVFFATFLPAGASKQAMSHFQGIEVAVEVVRAAQRGEARAHEAIYVACRRPIYNLIRRLVVRPAVADELFQETFVEVLRNIGAYSGEGAFGGWVRSIAVSKCLMYLRSPWHRSLLYLDNDQDSAAAPIVLLDAASHPDAQAMASVDVERALAALPALTRSVVWLHDVEGYTHAEIGRLLGRTASFSKSQLARAHIRLRELLEQPAESTSCTHASSTC</sequence>
<feature type="domain" description="RNA polymerase sigma-70 region 2" evidence="5">
    <location>
        <begin position="49"/>
        <end position="113"/>
    </location>
</feature>
<comment type="caution">
    <text evidence="7">The sequence shown here is derived from an EMBL/GenBank/DDBJ whole genome shotgun (WGS) entry which is preliminary data.</text>
</comment>
<name>A0ABS1WUE4_9GAMM</name>
<evidence type="ECO:0000259" key="6">
    <source>
        <dbReference type="Pfam" id="PF08281"/>
    </source>
</evidence>
<dbReference type="InterPro" id="IPR014284">
    <property type="entry name" value="RNA_pol_sigma-70_dom"/>
</dbReference>
<dbReference type="EMBL" id="JAEVLS010000002">
    <property type="protein sequence ID" value="MBM0104600.1"/>
    <property type="molecule type" value="Genomic_DNA"/>
</dbReference>
<keyword evidence="2" id="KW-0805">Transcription regulation</keyword>
<dbReference type="Gene3D" id="1.10.10.10">
    <property type="entry name" value="Winged helix-like DNA-binding domain superfamily/Winged helix DNA-binding domain"/>
    <property type="match status" value="1"/>
</dbReference>
<evidence type="ECO:0000256" key="1">
    <source>
        <dbReference type="ARBA" id="ARBA00010641"/>
    </source>
</evidence>
<evidence type="ECO:0000256" key="3">
    <source>
        <dbReference type="ARBA" id="ARBA00023082"/>
    </source>
</evidence>
<dbReference type="Pfam" id="PF08281">
    <property type="entry name" value="Sigma70_r4_2"/>
    <property type="match status" value="1"/>
</dbReference>
<feature type="domain" description="RNA polymerase sigma factor 70 region 4 type 2" evidence="6">
    <location>
        <begin position="150"/>
        <end position="197"/>
    </location>
</feature>
<dbReference type="SUPFAM" id="SSF88659">
    <property type="entry name" value="Sigma3 and sigma4 domains of RNA polymerase sigma factors"/>
    <property type="match status" value="1"/>
</dbReference>
<dbReference type="Proteomes" id="UP000661077">
    <property type="component" value="Unassembled WGS sequence"/>
</dbReference>
<gene>
    <name evidence="7" type="ORF">JM946_07575</name>
</gene>
<keyword evidence="4" id="KW-0804">Transcription</keyword>
<dbReference type="PANTHER" id="PTHR43133">
    <property type="entry name" value="RNA POLYMERASE ECF-TYPE SIGMA FACTO"/>
    <property type="match status" value="1"/>
</dbReference>
<evidence type="ECO:0000313" key="7">
    <source>
        <dbReference type="EMBL" id="MBM0104600.1"/>
    </source>
</evidence>
<organism evidence="7 8">
    <name type="scientific">Steroidobacter gossypii</name>
    <dbReference type="NCBI Taxonomy" id="2805490"/>
    <lineage>
        <taxon>Bacteria</taxon>
        <taxon>Pseudomonadati</taxon>
        <taxon>Pseudomonadota</taxon>
        <taxon>Gammaproteobacteria</taxon>
        <taxon>Steroidobacterales</taxon>
        <taxon>Steroidobacteraceae</taxon>
        <taxon>Steroidobacter</taxon>
    </lineage>
</organism>
<dbReference type="Gene3D" id="1.10.1740.10">
    <property type="match status" value="1"/>
</dbReference>
<dbReference type="Pfam" id="PF04542">
    <property type="entry name" value="Sigma70_r2"/>
    <property type="match status" value="1"/>
</dbReference>
<evidence type="ECO:0000256" key="4">
    <source>
        <dbReference type="ARBA" id="ARBA00023163"/>
    </source>
</evidence>
<dbReference type="InterPro" id="IPR039425">
    <property type="entry name" value="RNA_pol_sigma-70-like"/>
</dbReference>
<protein>
    <submittedName>
        <fullName evidence="7">RNA polymerase sigma factor</fullName>
    </submittedName>
</protein>
<dbReference type="SUPFAM" id="SSF88946">
    <property type="entry name" value="Sigma2 domain of RNA polymerase sigma factors"/>
    <property type="match status" value="1"/>
</dbReference>